<dbReference type="RefSeq" id="WP_239367490.1">
    <property type="nucleotide sequence ID" value="NZ_JAKREW010000018.1"/>
</dbReference>
<accession>A0ABS9QHG2</accession>
<dbReference type="NCBIfam" id="TIGR02444">
    <property type="entry name" value="TIGR02444 family protein"/>
    <property type="match status" value="1"/>
</dbReference>
<evidence type="ECO:0000313" key="2">
    <source>
        <dbReference type="Proteomes" id="UP001201701"/>
    </source>
</evidence>
<sequence length="175" mass="19546">MEKADTDKTRLDLWPFMLSVYARPGIAAACLRLQEAHGLDIPLMLAVLHGGVSGRVPGLEQIQAFDRNCRIWREAAILPLREARRTMKSHQWLASQPRVPSLREHVKAAELEAERVEADVLEQMLSDILPGPRLIDLDGLSEITVTVLDLYDPGRTERVPPEVNTIVAAVLQTVE</sequence>
<proteinExistence type="predicted"/>
<name>A0ABS9QHG2_9HYPH</name>
<dbReference type="Proteomes" id="UP001201701">
    <property type="component" value="Unassembled WGS sequence"/>
</dbReference>
<protein>
    <submittedName>
        <fullName evidence="1">TIGR02444 family protein</fullName>
    </submittedName>
</protein>
<keyword evidence="2" id="KW-1185">Reference proteome</keyword>
<dbReference type="EMBL" id="JAKREW010000018">
    <property type="protein sequence ID" value="MCG7506883.1"/>
    <property type="molecule type" value="Genomic_DNA"/>
</dbReference>
<evidence type="ECO:0000313" key="1">
    <source>
        <dbReference type="EMBL" id="MCG7506883.1"/>
    </source>
</evidence>
<organism evidence="1 2">
    <name type="scientific">Mesorhizobium retamae</name>
    <dbReference type="NCBI Taxonomy" id="2912854"/>
    <lineage>
        <taxon>Bacteria</taxon>
        <taxon>Pseudomonadati</taxon>
        <taxon>Pseudomonadota</taxon>
        <taxon>Alphaproteobacteria</taxon>
        <taxon>Hyphomicrobiales</taxon>
        <taxon>Phyllobacteriaceae</taxon>
        <taxon>Mesorhizobium</taxon>
    </lineage>
</organism>
<gene>
    <name evidence="1" type="ORF">L4923_17795</name>
</gene>
<dbReference type="InterPro" id="IPR012659">
    <property type="entry name" value="CHP02444"/>
</dbReference>
<dbReference type="Pfam" id="PF09523">
    <property type="entry name" value="DUF2390"/>
    <property type="match status" value="1"/>
</dbReference>
<reference evidence="1 2" key="1">
    <citation type="submission" date="2022-02" db="EMBL/GenBank/DDBJ databases">
        <title>Draft genome sequence of Mezorhizobium retamae strain IRAMC:0171 isolated from Retama raetam nodules.</title>
        <authorList>
            <person name="Bengaied R."/>
            <person name="Sbissi I."/>
            <person name="Huber K."/>
            <person name="Ghodbane F."/>
            <person name="Nouioui I."/>
            <person name="Tarhouni M."/>
            <person name="Gtari M."/>
        </authorList>
    </citation>
    <scope>NUCLEOTIDE SEQUENCE [LARGE SCALE GENOMIC DNA]</scope>
    <source>
        <strain evidence="1 2">IRAMC:0171</strain>
    </source>
</reference>
<comment type="caution">
    <text evidence="1">The sequence shown here is derived from an EMBL/GenBank/DDBJ whole genome shotgun (WGS) entry which is preliminary data.</text>
</comment>